<keyword evidence="2 5" id="KW-0963">Cytoplasm</keyword>
<evidence type="ECO:0000256" key="1">
    <source>
        <dbReference type="ARBA" id="ARBA00009084"/>
    </source>
</evidence>
<dbReference type="InterPro" id="IPR000362">
    <property type="entry name" value="Fumarate_lyase_fam"/>
</dbReference>
<dbReference type="FunFam" id="1.20.200.10:FF:000001">
    <property type="entry name" value="Fumarate hydratase, mitochondrial"/>
    <property type="match status" value="1"/>
</dbReference>
<gene>
    <name evidence="5" type="primary">fumC</name>
    <name evidence="8" type="ORF">EER27_05980</name>
</gene>
<keyword evidence="9" id="KW-1185">Reference proteome</keyword>
<feature type="domain" description="Fumarase C C-terminal" evidence="7">
    <location>
        <begin position="422"/>
        <end position="475"/>
    </location>
</feature>
<feature type="domain" description="Fumarate lyase N-terminal" evidence="6">
    <location>
        <begin position="29"/>
        <end position="356"/>
    </location>
</feature>
<dbReference type="RefSeq" id="WP_123087096.1">
    <property type="nucleotide sequence ID" value="NZ_RIBS01000002.1"/>
</dbReference>
<dbReference type="PRINTS" id="PR00149">
    <property type="entry name" value="FUMRATELYASE"/>
</dbReference>
<dbReference type="GO" id="GO:0006099">
    <property type="term" value="P:tricarboxylic acid cycle"/>
    <property type="evidence" value="ECO:0007669"/>
    <property type="project" value="UniProtKB-UniRule"/>
</dbReference>
<dbReference type="EMBL" id="RIBS01000002">
    <property type="protein sequence ID" value="RNF85311.1"/>
    <property type="molecule type" value="Genomic_DNA"/>
</dbReference>
<comment type="subcellular location">
    <subcellularLocation>
        <location evidence="5">Cytoplasm</location>
    </subcellularLocation>
</comment>
<evidence type="ECO:0000313" key="8">
    <source>
        <dbReference type="EMBL" id="RNF85311.1"/>
    </source>
</evidence>
<dbReference type="NCBIfam" id="NF008909">
    <property type="entry name" value="PRK12273.1"/>
    <property type="match status" value="1"/>
</dbReference>
<feature type="site" description="Important for catalytic activity" evidence="5">
    <location>
        <position position="345"/>
    </location>
</feature>
<dbReference type="InterPro" id="IPR022761">
    <property type="entry name" value="Fumarate_lyase_N"/>
</dbReference>
<dbReference type="FunFam" id="1.10.275.10:FF:000001">
    <property type="entry name" value="Fumarate hydratase, mitochondrial"/>
    <property type="match status" value="1"/>
</dbReference>
<dbReference type="GO" id="GO:0005737">
    <property type="term" value="C:cytoplasm"/>
    <property type="evidence" value="ECO:0007669"/>
    <property type="project" value="UniProtKB-SubCell"/>
</dbReference>
<dbReference type="InterPro" id="IPR020557">
    <property type="entry name" value="Fumarate_lyase_CS"/>
</dbReference>
<feature type="binding site" evidence="5">
    <location>
        <position position="333"/>
    </location>
    <ligand>
        <name>substrate</name>
    </ligand>
</feature>
<name>A0A3M8SVE8_9GAMM</name>
<dbReference type="EC" id="4.2.1.2" evidence="5"/>
<dbReference type="InterPro" id="IPR005677">
    <property type="entry name" value="Fum_hydII"/>
</dbReference>
<dbReference type="PROSITE" id="PS00163">
    <property type="entry name" value="FUMARATE_LYASES"/>
    <property type="match status" value="1"/>
</dbReference>
<dbReference type="Gene3D" id="1.10.40.30">
    <property type="entry name" value="Fumarase/aspartase (C-terminal domain)"/>
    <property type="match status" value="1"/>
</dbReference>
<evidence type="ECO:0000259" key="7">
    <source>
        <dbReference type="Pfam" id="PF10415"/>
    </source>
</evidence>
<evidence type="ECO:0000256" key="3">
    <source>
        <dbReference type="ARBA" id="ARBA00022532"/>
    </source>
</evidence>
<proteinExistence type="inferred from homology"/>
<evidence type="ECO:0000256" key="5">
    <source>
        <dbReference type="HAMAP-Rule" id="MF_00743"/>
    </source>
</evidence>
<sequence>MATRTKDTPPADATDATAAGYRLEHDSMGTLRVPIEALWGAQTQRAVVNFPISGQPMPREFIRALGLIKAAAAQVNGGLGLLGKGQATAIGKAALAVADGQYDAHFPIDVFQTGSGTSSNMNANEVIATLATQAGKGRGAAVHPNDHVNLGQSSNDVIPTAIRVSAQLATVEHLLPAMTHLRRTIDRRAKSLGKITKTGRTHLMDAMPLTFGQEFGAWSAQLQSAQGRIEDALKRLRRLPIGGTAIGTGINADPRFGKAMAKTLSSLSGTKFEAAANTFEGIAAQDDAVELSGQLSALAVALMKIGNDLRWMNSGPLAGLGEIELPALQPGSSIMPGKVNPVIPEALCMVCAQVIGHHAAITVAGQSGNFQLNVMLPLIAFDLLDSIRLLGNAMQLLADEAIAGLRVRGERVREALERNPILVTALNPIIGYELAAAIAKQAYKEGRPVLDVALERSGLDEKTLRRLLDPAALTRGGIAAGGGGGGG</sequence>
<feature type="binding site" evidence="5">
    <location>
        <begin position="153"/>
        <end position="155"/>
    </location>
    <ligand>
        <name>substrate</name>
    </ligand>
</feature>
<comment type="subunit">
    <text evidence="5">Homotetramer.</text>
</comment>
<keyword evidence="3 5" id="KW-0816">Tricarboxylic acid cycle</keyword>
<reference evidence="8 9" key="1">
    <citation type="submission" date="2018-11" db="EMBL/GenBank/DDBJ databases">
        <title>Lysobacter cryohumiis sp. nov., isolated from soil in the Tianshan Mountains, Xinjiang, China.</title>
        <authorList>
            <person name="Luo Y."/>
            <person name="Sheng H."/>
        </authorList>
    </citation>
    <scope>NUCLEOTIDE SEQUENCE [LARGE SCALE GENOMIC DNA]</scope>
    <source>
        <strain evidence="8 9">ZS60</strain>
    </source>
</reference>
<accession>A0A3M8SVE8</accession>
<feature type="active site" description="Proton donor/acceptor" evidence="5">
    <location>
        <position position="202"/>
    </location>
</feature>
<dbReference type="OrthoDB" id="9802809at2"/>
<dbReference type="GO" id="GO:0004333">
    <property type="term" value="F:fumarate hydratase activity"/>
    <property type="evidence" value="ECO:0007669"/>
    <property type="project" value="UniProtKB-UniRule"/>
</dbReference>
<dbReference type="PANTHER" id="PTHR11444:SF22">
    <property type="entry name" value="FUMARATE HYDRATASE CLASS II"/>
    <property type="match status" value="1"/>
</dbReference>
<dbReference type="HAMAP" id="MF_00743">
    <property type="entry name" value="FumaraseC"/>
    <property type="match status" value="1"/>
</dbReference>
<evidence type="ECO:0000313" key="9">
    <source>
        <dbReference type="Proteomes" id="UP000267049"/>
    </source>
</evidence>
<dbReference type="CDD" id="cd01362">
    <property type="entry name" value="Fumarase_classII"/>
    <property type="match status" value="1"/>
</dbReference>
<dbReference type="AlphaFoldDB" id="A0A3M8SVE8"/>
<comment type="caution">
    <text evidence="8">The sequence shown here is derived from an EMBL/GenBank/DDBJ whole genome shotgun (WGS) entry which is preliminary data.</text>
</comment>
<feature type="binding site" description="in site B" evidence="5">
    <location>
        <begin position="143"/>
        <end position="146"/>
    </location>
    <ligand>
        <name>substrate</name>
    </ligand>
</feature>
<dbReference type="Pfam" id="PF00206">
    <property type="entry name" value="Lyase_1"/>
    <property type="match status" value="1"/>
</dbReference>
<dbReference type="InterPro" id="IPR024083">
    <property type="entry name" value="Fumarase/histidase_N"/>
</dbReference>
<dbReference type="Pfam" id="PF10415">
    <property type="entry name" value="FumaraseC_C"/>
    <property type="match status" value="1"/>
</dbReference>
<dbReference type="Proteomes" id="UP000267049">
    <property type="component" value="Unassembled WGS sequence"/>
</dbReference>
<dbReference type="PRINTS" id="PR00145">
    <property type="entry name" value="ARGSUCLYASE"/>
</dbReference>
<keyword evidence="4 5" id="KW-0456">Lyase</keyword>
<dbReference type="Gene3D" id="1.10.275.10">
    <property type="entry name" value="Fumarase/aspartase (N-terminal domain)"/>
    <property type="match status" value="1"/>
</dbReference>
<feature type="binding site" evidence="5">
    <location>
        <begin position="338"/>
        <end position="340"/>
    </location>
    <ligand>
        <name>substrate</name>
    </ligand>
</feature>
<evidence type="ECO:0000259" key="6">
    <source>
        <dbReference type="Pfam" id="PF00206"/>
    </source>
</evidence>
<comment type="function">
    <text evidence="5">Involved in the TCA cycle. Catalyzes the stereospecific interconversion of fumarate to L-malate.</text>
</comment>
<comment type="pathway">
    <text evidence="5">Carbohydrate metabolism; tricarboxylic acid cycle; (S)-malate from fumarate: step 1/1.</text>
</comment>
<evidence type="ECO:0000256" key="4">
    <source>
        <dbReference type="ARBA" id="ARBA00023239"/>
    </source>
</evidence>
<dbReference type="Gene3D" id="1.20.200.10">
    <property type="entry name" value="Fumarase/aspartase (Central domain)"/>
    <property type="match status" value="1"/>
</dbReference>
<comment type="similarity">
    <text evidence="1 5">Belongs to the class-II fumarase/aspartase family. Fumarase subfamily.</text>
</comment>
<dbReference type="InterPro" id="IPR008948">
    <property type="entry name" value="L-Aspartase-like"/>
</dbReference>
<feature type="binding site" evidence="5">
    <location>
        <position position="201"/>
    </location>
    <ligand>
        <name>substrate</name>
    </ligand>
</feature>
<dbReference type="FunFam" id="1.10.40.30:FF:000002">
    <property type="entry name" value="Fumarate hydratase class II"/>
    <property type="match status" value="1"/>
</dbReference>
<evidence type="ECO:0000256" key="2">
    <source>
        <dbReference type="ARBA" id="ARBA00022490"/>
    </source>
</evidence>
<organism evidence="8 9">
    <name type="scientific">Montanilutibacter psychrotolerans</name>
    <dbReference type="NCBI Taxonomy" id="1327343"/>
    <lineage>
        <taxon>Bacteria</taxon>
        <taxon>Pseudomonadati</taxon>
        <taxon>Pseudomonadota</taxon>
        <taxon>Gammaproteobacteria</taxon>
        <taxon>Lysobacterales</taxon>
        <taxon>Lysobacteraceae</taxon>
        <taxon>Montanilutibacter</taxon>
    </lineage>
</organism>
<dbReference type="InterPro" id="IPR018951">
    <property type="entry name" value="Fumarase_C_C"/>
</dbReference>
<feature type="active site" evidence="5">
    <location>
        <position position="332"/>
    </location>
</feature>
<comment type="miscellaneous">
    <text evidence="5">There are 2 substrate-binding sites: the catalytic A site, and the non-catalytic B site that may play a role in the transfer of substrate or product between the active site and the solvent. Alternatively, the B site may bind allosteric effectors.</text>
</comment>
<dbReference type="SUPFAM" id="SSF48557">
    <property type="entry name" value="L-aspartase-like"/>
    <property type="match status" value="1"/>
</dbReference>
<feature type="binding site" evidence="5">
    <location>
        <begin position="115"/>
        <end position="117"/>
    </location>
    <ligand>
        <name>substrate</name>
    </ligand>
</feature>
<protein>
    <recommendedName>
        <fullName evidence="5">Fumarate hydratase class II</fullName>
        <shortName evidence="5">Fumarase C</shortName>
        <ecNumber evidence="5">4.2.1.2</ecNumber>
    </recommendedName>
    <alternativeName>
        <fullName evidence="5">Aerobic fumarase</fullName>
    </alternativeName>
    <alternativeName>
        <fullName evidence="5">Iron-independent fumarase</fullName>
    </alternativeName>
</protein>
<comment type="catalytic activity">
    <reaction evidence="5">
        <text>(S)-malate = fumarate + H2O</text>
        <dbReference type="Rhea" id="RHEA:12460"/>
        <dbReference type="ChEBI" id="CHEBI:15377"/>
        <dbReference type="ChEBI" id="CHEBI:15589"/>
        <dbReference type="ChEBI" id="CHEBI:29806"/>
        <dbReference type="EC" id="4.2.1.2"/>
    </reaction>
</comment>
<dbReference type="GO" id="GO:0006106">
    <property type="term" value="P:fumarate metabolic process"/>
    <property type="evidence" value="ECO:0007669"/>
    <property type="project" value="InterPro"/>
</dbReference>
<dbReference type="PANTHER" id="PTHR11444">
    <property type="entry name" value="ASPARTATEAMMONIA/ARGININOSUCCINATE/ADENYLOSUCCINATE LYASE"/>
    <property type="match status" value="1"/>
</dbReference>
<dbReference type="UniPathway" id="UPA00223">
    <property type="reaction ID" value="UER01007"/>
</dbReference>